<organism evidence="5 6">
    <name type="scientific">Ruthenibacterium lactatiformans</name>
    <dbReference type="NCBI Taxonomy" id="1550024"/>
    <lineage>
        <taxon>Bacteria</taxon>
        <taxon>Bacillati</taxon>
        <taxon>Bacillota</taxon>
        <taxon>Clostridia</taxon>
        <taxon>Eubacteriales</taxon>
        <taxon>Oscillospiraceae</taxon>
        <taxon>Ruthenibacterium</taxon>
    </lineage>
</organism>
<dbReference type="InterPro" id="IPR050546">
    <property type="entry name" value="Glycosyl_Hydrlase_16"/>
</dbReference>
<dbReference type="InterPro" id="IPR013320">
    <property type="entry name" value="ConA-like_dom_sf"/>
</dbReference>
<feature type="domain" description="CBM6" evidence="3">
    <location>
        <begin position="33"/>
        <end position="155"/>
    </location>
</feature>
<dbReference type="GO" id="GO:0004553">
    <property type="term" value="F:hydrolase activity, hydrolyzing O-glycosyl compounds"/>
    <property type="evidence" value="ECO:0007669"/>
    <property type="project" value="InterPro"/>
</dbReference>
<reference evidence="5 6" key="1">
    <citation type="submission" date="2015-10" db="EMBL/GenBank/DDBJ databases">
        <title>A novel member of the family Ruminococcaceae isolated from human faeces.</title>
        <authorList>
            <person name="Shkoporov A.N."/>
            <person name="Chaplin A.V."/>
            <person name="Motuzova O.V."/>
            <person name="Kafarskaia L.I."/>
            <person name="Efimov B.A."/>
        </authorList>
    </citation>
    <scope>NUCLEOTIDE SEQUENCE [LARGE SCALE GENOMIC DNA]</scope>
    <source>
        <strain evidence="5 6">668</strain>
    </source>
</reference>
<dbReference type="Pfam" id="PF00722">
    <property type="entry name" value="Glyco_hydro_16"/>
    <property type="match status" value="1"/>
</dbReference>
<evidence type="ECO:0000256" key="1">
    <source>
        <dbReference type="ARBA" id="ARBA00023295"/>
    </source>
</evidence>
<dbReference type="RefSeq" id="WP_058723992.1">
    <property type="nucleotide sequence ID" value="NZ_DBGEBT010000052.1"/>
</dbReference>
<dbReference type="PROSITE" id="PS51762">
    <property type="entry name" value="GH16_2"/>
    <property type="match status" value="1"/>
</dbReference>
<dbReference type="PANTHER" id="PTHR10963">
    <property type="entry name" value="GLYCOSYL HYDROLASE-RELATED"/>
    <property type="match status" value="1"/>
</dbReference>
<dbReference type="CDD" id="cd04081">
    <property type="entry name" value="CBM35_galactosidase-like"/>
    <property type="match status" value="1"/>
</dbReference>
<evidence type="ECO:0000313" key="5">
    <source>
        <dbReference type="EMBL" id="KUE74666.1"/>
    </source>
</evidence>
<dbReference type="AlphaFoldDB" id="A0A0W7TLF3"/>
<dbReference type="Gene3D" id="2.60.120.200">
    <property type="match status" value="1"/>
</dbReference>
<dbReference type="Proteomes" id="UP000053433">
    <property type="component" value="Unassembled WGS sequence"/>
</dbReference>
<dbReference type="Gene3D" id="2.60.120.260">
    <property type="entry name" value="Galactose-binding domain-like"/>
    <property type="match status" value="2"/>
</dbReference>
<evidence type="ECO:0008006" key="7">
    <source>
        <dbReference type="Google" id="ProtNLM"/>
    </source>
</evidence>
<keyword evidence="1" id="KW-0326">Glycosidase</keyword>
<dbReference type="GO" id="GO:0005975">
    <property type="term" value="P:carbohydrate metabolic process"/>
    <property type="evidence" value="ECO:0007669"/>
    <property type="project" value="InterPro"/>
</dbReference>
<dbReference type="EMBL" id="LMUA01000050">
    <property type="protein sequence ID" value="KUE74666.1"/>
    <property type="molecule type" value="Genomic_DNA"/>
</dbReference>
<name>A0A0W7TLF3_9FIRM</name>
<dbReference type="InterPro" id="IPR000757">
    <property type="entry name" value="Beta-glucanase-like"/>
</dbReference>
<feature type="signal peptide" evidence="2">
    <location>
        <begin position="1"/>
        <end position="26"/>
    </location>
</feature>
<feature type="domain" description="GH16" evidence="4">
    <location>
        <begin position="152"/>
        <end position="424"/>
    </location>
</feature>
<accession>A0A0W7TLF3</accession>
<feature type="chain" id="PRO_5006934372" description="Family 16 glycosylhydrolase" evidence="2">
    <location>
        <begin position="27"/>
        <end position="675"/>
    </location>
</feature>
<evidence type="ECO:0000259" key="4">
    <source>
        <dbReference type="PROSITE" id="PS51762"/>
    </source>
</evidence>
<dbReference type="CDD" id="cd00413">
    <property type="entry name" value="Glyco_hydrolase_16"/>
    <property type="match status" value="1"/>
</dbReference>
<sequence>MKLKICRFLSAALVMVMLTGLGTAFAVFSEWSVRVEAEDGVMTGTVRTENVIGDSGRTVSFIDNGPANSLELQVTPQGGTDYIMKLRYRSGEVRDLLYQINGGPTGRISGFNSGSWNTFANMSVPVALNPGQVNTVRFFAPDGENGPGLDYVGFSASDVPPVDKPGYRLIFQDEFDGETLDDSRWVPQYLSSWAQKPELAEPTYIMENGLMRLQIFAETQPWCPEYDGETVVSGFTTGDRNALHNWNGTNAVRNPVEMQATHLNQYGYYEIRAKGQSGSARHAAWWLLGFEDVPDESAEIDIFEILGNNSHKVPVNFHAWNDPDAPDGGGFSYTNRQMDFHEEFHIYGFNWIEGGGQGEAPDKMEFYVDGVKTGERNVNIDYPVLQLFSLYEKRAGGWTGIWLPKPYPNTFDIDYVRVYKLVPGGQALPKEQLAIAEVEAQEVMVLPSARPAQYVSAVAGHEGEIFTEAHLPGVRSYVNVLYNDGVKTQEFVRWPALSEEQYSRLRHGETVMLEGITPNLSADAPGYQAPVLTLRPVPWNTNLNPKGIENLFDGDTSSTPSCWTETMEPMPQGGYISFRFEETKTVNGIRFSANYGNGQGIRSCTLSFWDTQTGAWADEGVEYTIPWTSAGDNEAGETVLVPLAEPVVAQAVRINITSVNTHWENKIVMREIEFV</sequence>
<dbReference type="Pfam" id="PF00754">
    <property type="entry name" value="F5_F8_type_C"/>
    <property type="match status" value="1"/>
</dbReference>
<keyword evidence="1" id="KW-0378">Hydrolase</keyword>
<dbReference type="PROSITE" id="PS51175">
    <property type="entry name" value="CBM6"/>
    <property type="match status" value="1"/>
</dbReference>
<keyword evidence="2" id="KW-0732">Signal</keyword>
<dbReference type="SUPFAM" id="SSF49899">
    <property type="entry name" value="Concanavalin A-like lectins/glucanases"/>
    <property type="match status" value="1"/>
</dbReference>
<proteinExistence type="predicted"/>
<dbReference type="InterPro" id="IPR000421">
    <property type="entry name" value="FA58C"/>
</dbReference>
<evidence type="ECO:0000313" key="6">
    <source>
        <dbReference type="Proteomes" id="UP000053433"/>
    </source>
</evidence>
<gene>
    <name evidence="5" type="ORF">ASJ35_17950</name>
</gene>
<dbReference type="InterPro" id="IPR008979">
    <property type="entry name" value="Galactose-bd-like_sf"/>
</dbReference>
<dbReference type="PANTHER" id="PTHR10963:SF60">
    <property type="entry name" value="GRAM-NEGATIVE BACTERIA-BINDING PROTEIN 1-RELATED"/>
    <property type="match status" value="1"/>
</dbReference>
<evidence type="ECO:0000259" key="3">
    <source>
        <dbReference type="PROSITE" id="PS51175"/>
    </source>
</evidence>
<protein>
    <recommendedName>
        <fullName evidence="7">Family 16 glycosylhydrolase</fullName>
    </recommendedName>
</protein>
<dbReference type="GO" id="GO:0030246">
    <property type="term" value="F:carbohydrate binding"/>
    <property type="evidence" value="ECO:0007669"/>
    <property type="project" value="InterPro"/>
</dbReference>
<comment type="caution">
    <text evidence="5">The sequence shown here is derived from an EMBL/GenBank/DDBJ whole genome shotgun (WGS) entry which is preliminary data.</text>
</comment>
<dbReference type="SUPFAM" id="SSF49785">
    <property type="entry name" value="Galactose-binding domain-like"/>
    <property type="match status" value="2"/>
</dbReference>
<evidence type="ECO:0000256" key="2">
    <source>
        <dbReference type="SAM" id="SignalP"/>
    </source>
</evidence>
<dbReference type="InterPro" id="IPR005084">
    <property type="entry name" value="CBM6"/>
</dbReference>